<evidence type="ECO:0000256" key="2">
    <source>
        <dbReference type="ARBA" id="ARBA00004609"/>
    </source>
</evidence>
<evidence type="ECO:0000259" key="11">
    <source>
        <dbReference type="Pfam" id="PF10659"/>
    </source>
</evidence>
<proteinExistence type="predicted"/>
<dbReference type="Pfam" id="PF10659">
    <property type="entry name" value="Trypan_glycop_C"/>
    <property type="match status" value="1"/>
</dbReference>
<keyword evidence="7" id="KW-0449">Lipoprotein</keyword>
<dbReference type="Gene3D" id="1.10.470.10">
    <property type="entry name" value="Variant Surface Glycoprotein, subunit A, domain 2"/>
    <property type="match status" value="1"/>
</dbReference>
<dbReference type="AlphaFoldDB" id="M4T1Q7"/>
<reference evidence="12" key="2">
    <citation type="journal article" date="2014" name="Mol. Biochem. Parasitol.">
        <title>Capturing the variant surface glycoprotein repertoire (the VSGnome) of Trypanosoma brucei Lister 427.</title>
        <authorList>
            <person name="Cross G.A."/>
            <person name="Kim H.S."/>
            <person name="Wickstead B."/>
        </authorList>
    </citation>
    <scope>NUCLEOTIDE SEQUENCE</scope>
    <source>
        <strain evidence="12">Lister 427</strain>
    </source>
</reference>
<reference evidence="12" key="1">
    <citation type="submission" date="2013-02" db="EMBL/GenBank/DDBJ databases">
        <authorList>
            <person name="Cross G.A.M."/>
            <person name="Kim H.-S."/>
            <person name="Wickstead B."/>
        </authorList>
    </citation>
    <scope>NUCLEOTIDE SEQUENCE</scope>
    <source>
        <strain evidence="12">Lister 427</strain>
    </source>
</reference>
<keyword evidence="5" id="KW-0472">Membrane</keyword>
<sequence>MKTAKSIPLLVIWLTTAATLLPTRVIATKYAIKDTYWKPLCSTAQGLRKVPPVAYNTIANKIATESAYRKTSMQIAVYSAAKSDSAEKATLQSLATALSAEASSQRQAAQAVAKTAVQATQSSQELVGTIEGVMQLLQTTKHNSGFCLGDSSGNSDGTAAATSAGCNGKPTEFEGSPAAIPETVIGDTGYTVMPAASSGTTMGSSGSNCLLFEAGSTPTSNVFDNSNFPTLMAGLIKISGSNELTRDAQTIIKAPQGRDTATLLQLAYHEAKQIKQAALEPAVTDPVALIAAVATNGRLRAALEQSIQNGQIEKHDGKTAVQTAAQIMESNFKAENQMLTRLWTKIKEEKVNNVEDKEKPEIQIRELEDEGKLQATLAYYNTQTALRIASLEEQINKLKEESGKSAENTDDKVCNAIEDKTTCDNNKQCSYHNKVEDGSKKCKYNETKAKEKGVSVTQSQTGGTETATDKCKDKKKDECKAGCKWEGKTCKDYSFLVNNKFSLVWLLLL</sequence>
<feature type="coiled-coil region" evidence="8">
    <location>
        <begin position="381"/>
        <end position="408"/>
    </location>
</feature>
<evidence type="ECO:0000256" key="8">
    <source>
        <dbReference type="SAM" id="Coils"/>
    </source>
</evidence>
<feature type="domain" description="Trypanosome variant surface glycoprotein C-terminal" evidence="11">
    <location>
        <begin position="414"/>
        <end position="504"/>
    </location>
</feature>
<dbReference type="Gene3D" id="3.30.1680.30">
    <property type="match status" value="1"/>
</dbReference>
<evidence type="ECO:0000256" key="3">
    <source>
        <dbReference type="ARBA" id="ARBA00022475"/>
    </source>
</evidence>
<name>M4T1Q7_9TRYP</name>
<evidence type="ECO:0000256" key="5">
    <source>
        <dbReference type="ARBA" id="ARBA00023136"/>
    </source>
</evidence>
<feature type="signal peptide" evidence="9">
    <location>
        <begin position="1"/>
        <end position="27"/>
    </location>
</feature>
<keyword evidence="4" id="KW-0336">GPI-anchor</keyword>
<evidence type="ECO:0000313" key="12">
    <source>
        <dbReference type="EMBL" id="AGH61007.1"/>
    </source>
</evidence>
<dbReference type="EMBL" id="KC613576">
    <property type="protein sequence ID" value="AGH61007.1"/>
    <property type="molecule type" value="Genomic_DNA"/>
</dbReference>
<dbReference type="Gene3D" id="3.30.1680.40">
    <property type="match status" value="1"/>
</dbReference>
<dbReference type="InterPro" id="IPR001812">
    <property type="entry name" value="Trypano_VSG_A_N_dom"/>
</dbReference>
<dbReference type="VEuPathDB" id="TriTrypDB:Tb1125.Tb11.v5.0976"/>
<dbReference type="VEuPathDB" id="TriTrypDB:Tb11.v5.0894"/>
<dbReference type="GO" id="GO:0005886">
    <property type="term" value="C:plasma membrane"/>
    <property type="evidence" value="ECO:0007669"/>
    <property type="project" value="UniProtKB-SubCell"/>
</dbReference>
<evidence type="ECO:0000259" key="10">
    <source>
        <dbReference type="Pfam" id="PF00913"/>
    </source>
</evidence>
<evidence type="ECO:0000256" key="6">
    <source>
        <dbReference type="ARBA" id="ARBA00023180"/>
    </source>
</evidence>
<feature type="domain" description="Trypanosome variant surface glycoprotein A-type N-terminal" evidence="10">
    <location>
        <begin position="18"/>
        <end position="380"/>
    </location>
</feature>
<keyword evidence="9" id="KW-0732">Signal</keyword>
<organism evidence="12">
    <name type="scientific">Trypanosoma brucei</name>
    <dbReference type="NCBI Taxonomy" id="5691"/>
    <lineage>
        <taxon>Eukaryota</taxon>
        <taxon>Discoba</taxon>
        <taxon>Euglenozoa</taxon>
        <taxon>Kinetoplastea</taxon>
        <taxon>Metakinetoplastina</taxon>
        <taxon>Trypanosomatida</taxon>
        <taxon>Trypanosomatidae</taxon>
        <taxon>Trypanosoma</taxon>
    </lineage>
</organism>
<evidence type="ECO:0000256" key="4">
    <source>
        <dbReference type="ARBA" id="ARBA00022622"/>
    </source>
</evidence>
<dbReference type="SUPFAM" id="SSF58087">
    <property type="entry name" value="Variant surface glycoprotein (N-terminal domain)"/>
    <property type="match status" value="1"/>
</dbReference>
<dbReference type="InterPro" id="IPR019609">
    <property type="entry name" value="Variant_surf_glycoprt_trypan_C"/>
</dbReference>
<dbReference type="GO" id="GO:0042783">
    <property type="term" value="P:symbiont-mediated evasion of host immune response"/>
    <property type="evidence" value="ECO:0007669"/>
    <property type="project" value="InterPro"/>
</dbReference>
<feature type="chain" id="PRO_5004058196" evidence="9">
    <location>
        <begin position="28"/>
        <end position="509"/>
    </location>
</feature>
<dbReference type="Pfam" id="PF00913">
    <property type="entry name" value="Trypan_glycop"/>
    <property type="match status" value="1"/>
</dbReference>
<keyword evidence="6" id="KW-0325">Glycoprotein</keyword>
<protein>
    <submittedName>
        <fullName evidence="12">Variant surface glycoprotein 439</fullName>
    </submittedName>
</protein>
<evidence type="ECO:0000256" key="9">
    <source>
        <dbReference type="SAM" id="SignalP"/>
    </source>
</evidence>
<dbReference type="GO" id="GO:0098552">
    <property type="term" value="C:side of membrane"/>
    <property type="evidence" value="ECO:0007669"/>
    <property type="project" value="UniProtKB-KW"/>
</dbReference>
<comment type="subcellular location">
    <subcellularLocation>
        <location evidence="2">Cell membrane</location>
        <topology evidence="2">Lipid-anchor</topology>
        <topology evidence="2">GPI-anchor</topology>
    </subcellularLocation>
</comment>
<keyword evidence="3" id="KW-1003">Cell membrane</keyword>
<keyword evidence="8" id="KW-0175">Coiled coil</keyword>
<dbReference type="VEuPathDB" id="TriTrypDB:Tb427_000056900"/>
<accession>M4T1Q7</accession>
<evidence type="ECO:0000256" key="7">
    <source>
        <dbReference type="ARBA" id="ARBA00023288"/>
    </source>
</evidence>
<dbReference type="Gene3D" id="3.90.150.10">
    <property type="entry name" value="Variant Surface Glycoprotein, subunit A domain 1"/>
    <property type="match status" value="1"/>
</dbReference>
<evidence type="ECO:0000256" key="1">
    <source>
        <dbReference type="ARBA" id="ARBA00002523"/>
    </source>
</evidence>
<comment type="function">
    <text evidence="1">VSG forms a coat on the surface of the parasite. The trypanosome evades the immune response of the host by expressing a series of antigenically distinct VSGs from an estimated 1000 VSG genes.</text>
</comment>